<dbReference type="SUPFAM" id="SSF90123">
    <property type="entry name" value="ABC transporter transmembrane region"/>
    <property type="match status" value="2"/>
</dbReference>
<dbReference type="CDD" id="cd03250">
    <property type="entry name" value="ABCC_MRP_domain1"/>
    <property type="match status" value="1"/>
</dbReference>
<dbReference type="OrthoDB" id="6500128at2759"/>
<dbReference type="Proteomes" id="UP001140011">
    <property type="component" value="Unassembled WGS sequence"/>
</dbReference>
<evidence type="ECO:0000256" key="2">
    <source>
        <dbReference type="ARBA" id="ARBA00022448"/>
    </source>
</evidence>
<dbReference type="GO" id="GO:0140359">
    <property type="term" value="F:ABC-type transporter activity"/>
    <property type="evidence" value="ECO:0007669"/>
    <property type="project" value="InterPro"/>
</dbReference>
<gene>
    <name evidence="10" type="primary">ABCC3</name>
    <name evidence="10" type="ORF">GGI19_004710</name>
</gene>
<dbReference type="InterPro" id="IPR050173">
    <property type="entry name" value="ABC_transporter_C-like"/>
</dbReference>
<dbReference type="PROSITE" id="PS00211">
    <property type="entry name" value="ABC_TRANSPORTER_1"/>
    <property type="match status" value="2"/>
</dbReference>
<organism evidence="10 11">
    <name type="scientific">Coemansia pectinata</name>
    <dbReference type="NCBI Taxonomy" id="1052879"/>
    <lineage>
        <taxon>Eukaryota</taxon>
        <taxon>Fungi</taxon>
        <taxon>Fungi incertae sedis</taxon>
        <taxon>Zoopagomycota</taxon>
        <taxon>Kickxellomycotina</taxon>
        <taxon>Kickxellomycetes</taxon>
        <taxon>Kickxellales</taxon>
        <taxon>Kickxellaceae</taxon>
        <taxon>Coemansia</taxon>
    </lineage>
</organism>
<dbReference type="AlphaFoldDB" id="A0A9W8LA20"/>
<feature type="transmembrane region" description="Helical" evidence="8">
    <location>
        <begin position="44"/>
        <end position="70"/>
    </location>
</feature>
<keyword evidence="4" id="KW-0547">Nucleotide-binding</keyword>
<evidence type="ECO:0000256" key="6">
    <source>
        <dbReference type="ARBA" id="ARBA00022989"/>
    </source>
</evidence>
<dbReference type="SUPFAM" id="SSF52540">
    <property type="entry name" value="P-loop containing nucleoside triphosphate hydrolases"/>
    <property type="match status" value="2"/>
</dbReference>
<feature type="domain" description="ABC transporter" evidence="9">
    <location>
        <begin position="228"/>
        <end position="451"/>
    </location>
</feature>
<dbReference type="Pfam" id="PF00005">
    <property type="entry name" value="ABC_tran"/>
    <property type="match status" value="2"/>
</dbReference>
<keyword evidence="7 8" id="KW-0472">Membrane</keyword>
<dbReference type="InterPro" id="IPR036640">
    <property type="entry name" value="ABC1_TM_sf"/>
</dbReference>
<evidence type="ECO:0000256" key="3">
    <source>
        <dbReference type="ARBA" id="ARBA00022692"/>
    </source>
</evidence>
<evidence type="ECO:0000313" key="10">
    <source>
        <dbReference type="EMBL" id="KAJ2751083.1"/>
    </source>
</evidence>
<dbReference type="InterPro" id="IPR017871">
    <property type="entry name" value="ABC_transporter-like_CS"/>
</dbReference>
<feature type="domain" description="ABC transporter" evidence="9">
    <location>
        <begin position="826"/>
        <end position="1085"/>
    </location>
</feature>
<dbReference type="Gene3D" id="1.20.1560.10">
    <property type="entry name" value="ABC transporter type 1, transmembrane domain"/>
    <property type="match status" value="2"/>
</dbReference>
<dbReference type="PROSITE" id="PS50893">
    <property type="entry name" value="ABC_TRANSPORTER_2"/>
    <property type="match status" value="2"/>
</dbReference>
<dbReference type="InterPro" id="IPR011527">
    <property type="entry name" value="ABC1_TM_dom"/>
</dbReference>
<dbReference type="InterPro" id="IPR003439">
    <property type="entry name" value="ABC_transporter-like_ATP-bd"/>
</dbReference>
<dbReference type="CDD" id="cd03244">
    <property type="entry name" value="ABCC_MRP_domain2"/>
    <property type="match status" value="1"/>
</dbReference>
<evidence type="ECO:0000313" key="11">
    <source>
        <dbReference type="Proteomes" id="UP001140011"/>
    </source>
</evidence>
<dbReference type="InterPro" id="IPR027417">
    <property type="entry name" value="P-loop_NTPase"/>
</dbReference>
<keyword evidence="3 8" id="KW-0812">Transmembrane</keyword>
<dbReference type="FunFam" id="3.40.50.300:FF:000997">
    <property type="entry name" value="Multidrug resistance-associated protein 1"/>
    <property type="match status" value="1"/>
</dbReference>
<dbReference type="GO" id="GO:0016020">
    <property type="term" value="C:membrane"/>
    <property type="evidence" value="ECO:0007669"/>
    <property type="project" value="UniProtKB-SubCell"/>
</dbReference>
<evidence type="ECO:0000256" key="4">
    <source>
        <dbReference type="ARBA" id="ARBA00022741"/>
    </source>
</evidence>
<dbReference type="PANTHER" id="PTHR24223">
    <property type="entry name" value="ATP-BINDING CASSETTE SUB-FAMILY C"/>
    <property type="match status" value="1"/>
</dbReference>
<evidence type="ECO:0000259" key="9">
    <source>
        <dbReference type="PROSITE" id="PS50893"/>
    </source>
</evidence>
<evidence type="ECO:0000256" key="1">
    <source>
        <dbReference type="ARBA" id="ARBA00004141"/>
    </source>
</evidence>
<feature type="transmembrane region" description="Helical" evidence="8">
    <location>
        <begin position="541"/>
        <end position="563"/>
    </location>
</feature>
<dbReference type="SMART" id="SM00382">
    <property type="entry name" value="AAA"/>
    <property type="match status" value="2"/>
</dbReference>
<protein>
    <submittedName>
        <fullName evidence="10">Canalicular multispecific organic anion transporter 2</fullName>
    </submittedName>
</protein>
<feature type="transmembrane region" description="Helical" evidence="8">
    <location>
        <begin position="632"/>
        <end position="656"/>
    </location>
</feature>
<evidence type="ECO:0000256" key="5">
    <source>
        <dbReference type="ARBA" id="ARBA00022840"/>
    </source>
</evidence>
<comment type="caution">
    <text evidence="10">The sequence shown here is derived from an EMBL/GenBank/DDBJ whole genome shotgun (WGS) entry which is preliminary data.</text>
</comment>
<dbReference type="InterPro" id="IPR003593">
    <property type="entry name" value="AAA+_ATPase"/>
</dbReference>
<comment type="subcellular location">
    <subcellularLocation>
        <location evidence="1">Membrane</location>
        <topology evidence="1">Multi-pass membrane protein</topology>
    </subcellularLocation>
</comment>
<evidence type="ECO:0000256" key="7">
    <source>
        <dbReference type="ARBA" id="ARBA00023136"/>
    </source>
</evidence>
<reference evidence="10" key="1">
    <citation type="submission" date="2022-07" db="EMBL/GenBank/DDBJ databases">
        <title>Phylogenomic reconstructions and comparative analyses of Kickxellomycotina fungi.</title>
        <authorList>
            <person name="Reynolds N.K."/>
            <person name="Stajich J.E."/>
            <person name="Barry K."/>
            <person name="Grigoriev I.V."/>
            <person name="Crous P."/>
            <person name="Smith M.E."/>
        </authorList>
    </citation>
    <scope>NUCLEOTIDE SEQUENCE</scope>
    <source>
        <strain evidence="10">BCRC 34297</strain>
    </source>
</reference>
<keyword evidence="5" id="KW-0067">ATP-binding</keyword>
<dbReference type="Gene3D" id="3.40.50.300">
    <property type="entry name" value="P-loop containing nucleotide triphosphate hydrolases"/>
    <property type="match status" value="2"/>
</dbReference>
<dbReference type="FunFam" id="3.40.50.300:FF:000565">
    <property type="entry name" value="ABC bile acid transporter"/>
    <property type="match status" value="1"/>
</dbReference>
<dbReference type="GO" id="GO:0016887">
    <property type="term" value="F:ATP hydrolysis activity"/>
    <property type="evidence" value="ECO:0007669"/>
    <property type="project" value="InterPro"/>
</dbReference>
<accession>A0A9W8LA20</accession>
<keyword evidence="11" id="KW-1185">Reference proteome</keyword>
<sequence length="1094" mass="120664">MYMAKGSNGLDSQVIVRASSGSWKIKMGLSDLFSIATSLFSEVFSAYIVIARLGWASILPVVIAVVYVILKARMDVYAMRLRNVTNSALPPKFQQGYINICQHMKTIKLYAWESVFLHEIGLGKVKYVTPPLVWLAQFTMKALNSSLSEIAASLAIISQLRPDSSFSYVEMTIILSSMSSLVTFTRSLGSISKKLNYIGETETVFKQIVSAQQADYIVRKTATKDTAVKMNDSEFSWGKDKFSIRSLALEIKQGEFVAIVGKVGCGKSSIVSALCGEMPLERGEACIFGSIGYVSQKPWIMNATFRDNVLLGNEYDEKRYNQTIEACALTEDLKLMPAGDMSEIGHAGINLSGGQKTRLALARAIYMDANVYIFDDLLSAVDAHVERHLVERVLVGNGLLANKTRILVTHAEHVVPLCDKVITIDHGDILVTQQEKMSYSGMAVHDLMPSADLAEACAKHAVPSTSNAKSGEFTITPELEVPAFSRQTLWKFIALSGYANVATAIAFQFLFSYGFYYVEGLRMELVKGAGTGLMASALKRYLIVNAVVTIMKCQIGSISALISSHMWFDRVEIKMTNSIVEALLFAPLPVFERMSKGTLEKLMHEDVMLASHHLPSHLCSRVYEMFNAINSLILTIRTSPIVLLSLIPLMCVMLLVNKRREKVQGIVVKVARGSGARLRENILQEVLAGKEVMRTHDRVDHYIDELAEASAKAAMLENHSMRIAMIKARVEEIVVDVLYICILIYCKLASLNDPSSFGPGNVDMMMRFSGSTLNKLSSISFSDIGITQCLPSLSRFFVYAEQLGREAPHVSKDTQPSADWPAQGAIEFKDYSMSYRSELGPVLNQLSFKINGKEKVGIVGRTGAGKSSLTYALLRLVEPAAGNVFIDGVDTSTIGLHALRSNISVVPQDPVLFEGTIRDNLDPKHEYTDAQVWEAIEKAKVGHLLTTPAGTFDSTAKPNGHSIVRNPSGNWIAGVGLDRWVSANGTNFSVGERQLLSLCRALLWQRAILIMDEATANIDSATDQVMQAVIREEFNDKTVLTIAHRLNTVMNCDRILVLDAGKVQEFDSPSELLSRDGHFSRLVESMKFNEKTKE</sequence>
<dbReference type="Pfam" id="PF00664">
    <property type="entry name" value="ABC_membrane"/>
    <property type="match status" value="1"/>
</dbReference>
<name>A0A9W8LA20_9FUNG</name>
<proteinExistence type="predicted"/>
<keyword evidence="6 8" id="KW-1133">Transmembrane helix</keyword>
<feature type="transmembrane region" description="Helical" evidence="8">
    <location>
        <begin position="492"/>
        <end position="516"/>
    </location>
</feature>
<dbReference type="EMBL" id="JANBUH010000452">
    <property type="protein sequence ID" value="KAJ2751083.1"/>
    <property type="molecule type" value="Genomic_DNA"/>
</dbReference>
<evidence type="ECO:0000256" key="8">
    <source>
        <dbReference type="SAM" id="Phobius"/>
    </source>
</evidence>
<dbReference type="GO" id="GO:0005524">
    <property type="term" value="F:ATP binding"/>
    <property type="evidence" value="ECO:0007669"/>
    <property type="project" value="UniProtKB-KW"/>
</dbReference>
<keyword evidence="2" id="KW-0813">Transport</keyword>